<proteinExistence type="predicted"/>
<dbReference type="EMBL" id="JBHSBD010000079">
    <property type="protein sequence ID" value="MFC3969785.1"/>
    <property type="molecule type" value="Genomic_DNA"/>
</dbReference>
<protein>
    <submittedName>
        <fullName evidence="1">Type VI secretion system-associated protein TagF</fullName>
    </submittedName>
</protein>
<sequence length="313" mass="34721">MTLNSTARTTPKGEVDRCGFFGKLQTHGDFIAWGLPVELQRRLQDWLQSGLQAAKDNLGPGWHAQFKAMSSWRFIIEEGLWSGQALAGVLVPSVDRVGRDFPFVIMSRIHTFAHHPFQLYKDEDWFTAVEDISARSLRADSSLSDLQDALQQLRSLRPLSGSDHLPRGTARPVKESLWWTVISETKTIQGFRKPGPPVGDDFLRMILPNRIETQRIDLGTLAPLLQSEPATNETAVVRSKRDFQLYHAFHSHPGIRQRVNSHAVLAAPRTGVFAVADGLGATVEAAEVAKLTTHLADQFEMDGPLEAASKRGG</sequence>
<evidence type="ECO:0000313" key="2">
    <source>
        <dbReference type="Proteomes" id="UP001595697"/>
    </source>
</evidence>
<evidence type="ECO:0000313" key="1">
    <source>
        <dbReference type="EMBL" id="MFC3969785.1"/>
    </source>
</evidence>
<dbReference type="NCBIfam" id="TIGR03373">
    <property type="entry name" value="VI_minor_4"/>
    <property type="match status" value="1"/>
</dbReference>
<comment type="caution">
    <text evidence="1">The sequence shown here is derived from an EMBL/GenBank/DDBJ whole genome shotgun (WGS) entry which is preliminary data.</text>
</comment>
<dbReference type="Gene3D" id="3.40.1730.10">
    <property type="entry name" value="pa0076 domain"/>
    <property type="match status" value="1"/>
</dbReference>
<gene>
    <name evidence="1" type="primary">tagF</name>
    <name evidence="1" type="ORF">ACFOVS_16930</name>
</gene>
<dbReference type="Proteomes" id="UP001595697">
    <property type="component" value="Unassembled WGS sequence"/>
</dbReference>
<dbReference type="InterPro" id="IPR038225">
    <property type="entry name" value="TagF_sf"/>
</dbReference>
<keyword evidence="2" id="KW-1185">Reference proteome</keyword>
<dbReference type="RefSeq" id="WP_247262506.1">
    <property type="nucleotide sequence ID" value="NZ_JALJQZ010000053.1"/>
</dbReference>
<dbReference type="Pfam" id="PF09867">
    <property type="entry name" value="TagF_N"/>
    <property type="match status" value="1"/>
</dbReference>
<name>A0ABV8EC86_9HYPH</name>
<reference evidence="2" key="1">
    <citation type="journal article" date="2019" name="Int. J. Syst. Evol. Microbiol.">
        <title>The Global Catalogue of Microorganisms (GCM) 10K type strain sequencing project: providing services to taxonomists for standard genome sequencing and annotation.</title>
        <authorList>
            <consortium name="The Broad Institute Genomics Platform"/>
            <consortium name="The Broad Institute Genome Sequencing Center for Infectious Disease"/>
            <person name="Wu L."/>
            <person name="Ma J."/>
        </authorList>
    </citation>
    <scope>NUCLEOTIDE SEQUENCE [LARGE SCALE GENOMIC DNA]</scope>
    <source>
        <strain evidence="2">TBRC 5781</strain>
    </source>
</reference>
<dbReference type="InterPro" id="IPR017748">
    <property type="entry name" value="TagF"/>
</dbReference>
<accession>A0ABV8EC86</accession>
<organism evidence="1 2">
    <name type="scientific">Rhizobium lemnae</name>
    <dbReference type="NCBI Taxonomy" id="1214924"/>
    <lineage>
        <taxon>Bacteria</taxon>
        <taxon>Pseudomonadati</taxon>
        <taxon>Pseudomonadota</taxon>
        <taxon>Alphaproteobacteria</taxon>
        <taxon>Hyphomicrobiales</taxon>
        <taxon>Rhizobiaceae</taxon>
        <taxon>Rhizobium/Agrobacterium group</taxon>
        <taxon>Rhizobium</taxon>
    </lineage>
</organism>